<dbReference type="EMBL" id="GGEC01033170">
    <property type="protein sequence ID" value="MBX13654.1"/>
    <property type="molecule type" value="Transcribed_RNA"/>
</dbReference>
<proteinExistence type="predicted"/>
<accession>A0A2P2L6R4</accession>
<reference evidence="1" key="1">
    <citation type="submission" date="2018-02" db="EMBL/GenBank/DDBJ databases">
        <title>Rhizophora mucronata_Transcriptome.</title>
        <authorList>
            <person name="Meera S.P."/>
            <person name="Sreeshan A."/>
            <person name="Augustine A."/>
        </authorList>
    </citation>
    <scope>NUCLEOTIDE SEQUENCE</scope>
    <source>
        <tissue evidence="1">Leaf</tissue>
    </source>
</reference>
<name>A0A2P2L6R4_RHIMU</name>
<protein>
    <submittedName>
        <fullName evidence="1">Uncharacterized protein</fullName>
    </submittedName>
</protein>
<sequence length="33" mass="3838">MKIHGQGYLANMDQFRSSSNKQNLDIVKHFNCI</sequence>
<evidence type="ECO:0000313" key="1">
    <source>
        <dbReference type="EMBL" id="MBX13654.1"/>
    </source>
</evidence>
<dbReference type="AlphaFoldDB" id="A0A2P2L6R4"/>
<organism evidence="1">
    <name type="scientific">Rhizophora mucronata</name>
    <name type="common">Asiatic mangrove</name>
    <dbReference type="NCBI Taxonomy" id="61149"/>
    <lineage>
        <taxon>Eukaryota</taxon>
        <taxon>Viridiplantae</taxon>
        <taxon>Streptophyta</taxon>
        <taxon>Embryophyta</taxon>
        <taxon>Tracheophyta</taxon>
        <taxon>Spermatophyta</taxon>
        <taxon>Magnoliopsida</taxon>
        <taxon>eudicotyledons</taxon>
        <taxon>Gunneridae</taxon>
        <taxon>Pentapetalae</taxon>
        <taxon>rosids</taxon>
        <taxon>fabids</taxon>
        <taxon>Malpighiales</taxon>
        <taxon>Rhizophoraceae</taxon>
        <taxon>Rhizophora</taxon>
    </lineage>
</organism>